<dbReference type="PANTHER" id="PTHR43191">
    <property type="entry name" value="RRNA METHYLTRANSFERASE 3"/>
    <property type="match status" value="1"/>
</dbReference>
<dbReference type="GO" id="GO:0008173">
    <property type="term" value="F:RNA methyltransferase activity"/>
    <property type="evidence" value="ECO:0007669"/>
    <property type="project" value="InterPro"/>
</dbReference>
<dbReference type="InterPro" id="IPR029028">
    <property type="entry name" value="Alpha/beta_knot_MTases"/>
</dbReference>
<evidence type="ECO:0000313" key="5">
    <source>
        <dbReference type="Proteomes" id="UP000580517"/>
    </source>
</evidence>
<proteinExistence type="predicted"/>
<reference evidence="4 5" key="1">
    <citation type="submission" date="2020-07" db="EMBL/GenBank/DDBJ databases">
        <title>Taxonomic revisions and descriptions of new bacterial species based on genomic comparisons in the high-G+C-content subgroup of the family Alcaligenaceae.</title>
        <authorList>
            <person name="Szabo A."/>
            <person name="Felfoldi T."/>
        </authorList>
    </citation>
    <scope>NUCLEOTIDE SEQUENCE [LARGE SCALE GENOMIC DNA]</scope>
    <source>
        <strain evidence="4 5">DSM 25264</strain>
    </source>
</reference>
<dbReference type="SUPFAM" id="SSF75217">
    <property type="entry name" value="alpha/beta knot"/>
    <property type="match status" value="1"/>
</dbReference>
<protein>
    <submittedName>
        <fullName evidence="4">RNA methyltransferase</fullName>
    </submittedName>
</protein>
<evidence type="ECO:0000313" key="4">
    <source>
        <dbReference type="EMBL" id="NYT36694.1"/>
    </source>
</evidence>
<evidence type="ECO:0000259" key="3">
    <source>
        <dbReference type="Pfam" id="PF00588"/>
    </source>
</evidence>
<dbReference type="Proteomes" id="UP000580517">
    <property type="component" value="Unassembled WGS sequence"/>
</dbReference>
<feature type="domain" description="tRNA/rRNA methyltransferase SpoU type" evidence="3">
    <location>
        <begin position="116"/>
        <end position="252"/>
    </location>
</feature>
<dbReference type="Gene3D" id="3.30.1330.30">
    <property type="match status" value="1"/>
</dbReference>
<keyword evidence="2 4" id="KW-0808">Transferase</keyword>
<dbReference type="InterPro" id="IPR029064">
    <property type="entry name" value="Ribosomal_eL30-like_sf"/>
</dbReference>
<dbReference type="PANTHER" id="PTHR43191:SF2">
    <property type="entry name" value="RRNA METHYLTRANSFERASE 3, MITOCHONDRIAL"/>
    <property type="match status" value="1"/>
</dbReference>
<keyword evidence="1 4" id="KW-0489">Methyltransferase</keyword>
<dbReference type="InterPro" id="IPR001537">
    <property type="entry name" value="SpoU_MeTrfase"/>
</dbReference>
<dbReference type="SUPFAM" id="SSF55315">
    <property type="entry name" value="L30e-like"/>
    <property type="match status" value="1"/>
</dbReference>
<dbReference type="GO" id="GO:0003723">
    <property type="term" value="F:RNA binding"/>
    <property type="evidence" value="ECO:0007669"/>
    <property type="project" value="InterPro"/>
</dbReference>
<dbReference type="Gene3D" id="3.40.1280.10">
    <property type="match status" value="1"/>
</dbReference>
<sequence length="266" mass="28816">MKYISSRDNALYKQLLRLASGRPSRDAANLVLLEGLNLCQAWLQHHGAPVRAVFDAERLDRGGPLRALAEAVGDAASIACEPRLARGLSQVESGQGIYFMVEAPRPDLPEYIDHNCLWLDRIQDPGNVGTLLRTAAAAGIRHAYLSTGTCAAWSPKVLRSAQGAHFAMTLHEQVDLAAAHERLTVPLAATLLEGGEPLFDVPLPERCAWLMGNEGQGASPELAALAQLRVYVPQAPYVESLNVAAAAAICLFEQRRRWLGRAVQAQ</sequence>
<dbReference type="RefSeq" id="WP_129968642.1">
    <property type="nucleotide sequence ID" value="NZ_JACCEW010000002.1"/>
</dbReference>
<organism evidence="4 5">
    <name type="scientific">Allopusillimonas soli</name>
    <dbReference type="NCBI Taxonomy" id="659016"/>
    <lineage>
        <taxon>Bacteria</taxon>
        <taxon>Pseudomonadati</taxon>
        <taxon>Pseudomonadota</taxon>
        <taxon>Betaproteobacteria</taxon>
        <taxon>Burkholderiales</taxon>
        <taxon>Alcaligenaceae</taxon>
        <taxon>Allopusillimonas</taxon>
    </lineage>
</organism>
<dbReference type="OrthoDB" id="9794400at2"/>
<dbReference type="AlphaFoldDB" id="A0A853F7W0"/>
<dbReference type="EMBL" id="JACCEW010000002">
    <property type="protein sequence ID" value="NYT36694.1"/>
    <property type="molecule type" value="Genomic_DNA"/>
</dbReference>
<accession>A0A853F7W0</accession>
<dbReference type="CDD" id="cd18095">
    <property type="entry name" value="SpoU-like_rRNA-MTase"/>
    <property type="match status" value="1"/>
</dbReference>
<dbReference type="GO" id="GO:0006396">
    <property type="term" value="P:RNA processing"/>
    <property type="evidence" value="ECO:0007669"/>
    <property type="project" value="InterPro"/>
</dbReference>
<keyword evidence="5" id="KW-1185">Reference proteome</keyword>
<dbReference type="GO" id="GO:0032259">
    <property type="term" value="P:methylation"/>
    <property type="evidence" value="ECO:0007669"/>
    <property type="project" value="UniProtKB-KW"/>
</dbReference>
<evidence type="ECO:0000256" key="1">
    <source>
        <dbReference type="ARBA" id="ARBA00022603"/>
    </source>
</evidence>
<name>A0A853F7W0_9BURK</name>
<gene>
    <name evidence="4" type="ORF">H0A68_07395</name>
</gene>
<dbReference type="Pfam" id="PF00588">
    <property type="entry name" value="SpoU_methylase"/>
    <property type="match status" value="1"/>
</dbReference>
<dbReference type="InterPro" id="IPR051259">
    <property type="entry name" value="rRNA_Methyltransferase"/>
</dbReference>
<evidence type="ECO:0000256" key="2">
    <source>
        <dbReference type="ARBA" id="ARBA00022679"/>
    </source>
</evidence>
<dbReference type="InterPro" id="IPR029026">
    <property type="entry name" value="tRNA_m1G_MTases_N"/>
</dbReference>
<comment type="caution">
    <text evidence="4">The sequence shown here is derived from an EMBL/GenBank/DDBJ whole genome shotgun (WGS) entry which is preliminary data.</text>
</comment>